<evidence type="ECO:0000256" key="1">
    <source>
        <dbReference type="ARBA" id="ARBA00004651"/>
    </source>
</evidence>
<dbReference type="PANTHER" id="PTHR30193:SF37">
    <property type="entry name" value="INNER MEMBRANE ABC TRANSPORTER PERMEASE PROTEIN YCJO"/>
    <property type="match status" value="1"/>
</dbReference>
<comment type="caution">
    <text evidence="9">The sequence shown here is derived from an EMBL/GenBank/DDBJ whole genome shotgun (WGS) entry which is preliminary data.</text>
</comment>
<dbReference type="Gene3D" id="1.10.3720.10">
    <property type="entry name" value="MetI-like"/>
    <property type="match status" value="1"/>
</dbReference>
<feature type="transmembrane region" description="Helical" evidence="7">
    <location>
        <begin position="123"/>
        <end position="142"/>
    </location>
</feature>
<evidence type="ECO:0000256" key="7">
    <source>
        <dbReference type="RuleBase" id="RU363032"/>
    </source>
</evidence>
<feature type="transmembrane region" description="Helical" evidence="7">
    <location>
        <begin position="25"/>
        <end position="51"/>
    </location>
</feature>
<gene>
    <name evidence="9" type="ORF">ACFQMJ_26495</name>
</gene>
<evidence type="ECO:0000256" key="4">
    <source>
        <dbReference type="ARBA" id="ARBA00022692"/>
    </source>
</evidence>
<dbReference type="EMBL" id="JBHTAI010000020">
    <property type="protein sequence ID" value="MFC7152097.1"/>
    <property type="molecule type" value="Genomic_DNA"/>
</dbReference>
<keyword evidence="5 7" id="KW-1133">Transmembrane helix</keyword>
<feature type="transmembrane region" description="Helical" evidence="7">
    <location>
        <begin position="216"/>
        <end position="235"/>
    </location>
</feature>
<dbReference type="InterPro" id="IPR000515">
    <property type="entry name" value="MetI-like"/>
</dbReference>
<feature type="transmembrane region" description="Helical" evidence="7">
    <location>
        <begin position="278"/>
        <end position="298"/>
    </location>
</feature>
<sequence>MANYPMKHPGAGRKLGGRLGSRDNLVLLLLIAPAFIILLVLSMGPLLHSIYTGMFDWNMSKPGKTFVGFGNYKEIVQDSYFWNAFLNTLYQVFGTVGIQLIVGLAVALLLARTFRGVKVLRALYLLPMMTTPIVVGLVWRMLFNPELGLINYYLGKIGIAGPNWLGDPNWAMPSIILSDVWLSTPFMTMILLAGLQTLPTDPYESAELDGANRFQTFWYITLPLLKPYIYMALLFRLMDAIKRFDTIYIMTGGGPGNKTETLNIYVYHQAFEFLKTGYAAALSNVMLLFILVISLYFLRKIQKS</sequence>
<comment type="similarity">
    <text evidence="7">Belongs to the binding-protein-dependent transport system permease family.</text>
</comment>
<keyword evidence="6 7" id="KW-0472">Membrane</keyword>
<evidence type="ECO:0000256" key="6">
    <source>
        <dbReference type="ARBA" id="ARBA00023136"/>
    </source>
</evidence>
<evidence type="ECO:0000256" key="2">
    <source>
        <dbReference type="ARBA" id="ARBA00022448"/>
    </source>
</evidence>
<dbReference type="PROSITE" id="PS50928">
    <property type="entry name" value="ABC_TM1"/>
    <property type="match status" value="1"/>
</dbReference>
<feature type="transmembrane region" description="Helical" evidence="7">
    <location>
        <begin position="170"/>
        <end position="195"/>
    </location>
</feature>
<proteinExistence type="inferred from homology"/>
<evidence type="ECO:0000259" key="8">
    <source>
        <dbReference type="PROSITE" id="PS50928"/>
    </source>
</evidence>
<evidence type="ECO:0000256" key="5">
    <source>
        <dbReference type="ARBA" id="ARBA00022989"/>
    </source>
</evidence>
<accession>A0ABW2FKS1</accession>
<feature type="transmembrane region" description="Helical" evidence="7">
    <location>
        <begin position="89"/>
        <end position="111"/>
    </location>
</feature>
<comment type="subcellular location">
    <subcellularLocation>
        <location evidence="1 7">Cell membrane</location>
        <topology evidence="1 7">Multi-pass membrane protein</topology>
    </subcellularLocation>
</comment>
<dbReference type="PANTHER" id="PTHR30193">
    <property type="entry name" value="ABC TRANSPORTER PERMEASE PROTEIN"/>
    <property type="match status" value="1"/>
</dbReference>
<dbReference type="Pfam" id="PF00528">
    <property type="entry name" value="BPD_transp_1"/>
    <property type="match status" value="1"/>
</dbReference>
<keyword evidence="10" id="KW-1185">Reference proteome</keyword>
<keyword evidence="4 7" id="KW-0812">Transmembrane</keyword>
<dbReference type="SUPFAM" id="SSF161098">
    <property type="entry name" value="MetI-like"/>
    <property type="match status" value="1"/>
</dbReference>
<evidence type="ECO:0000313" key="10">
    <source>
        <dbReference type="Proteomes" id="UP001596378"/>
    </source>
</evidence>
<organism evidence="9 10">
    <name type="scientific">Cohnella cellulosilytica</name>
    <dbReference type="NCBI Taxonomy" id="986710"/>
    <lineage>
        <taxon>Bacteria</taxon>
        <taxon>Bacillati</taxon>
        <taxon>Bacillota</taxon>
        <taxon>Bacilli</taxon>
        <taxon>Bacillales</taxon>
        <taxon>Paenibacillaceae</taxon>
        <taxon>Cohnella</taxon>
    </lineage>
</organism>
<evidence type="ECO:0000313" key="9">
    <source>
        <dbReference type="EMBL" id="MFC7152097.1"/>
    </source>
</evidence>
<dbReference type="RefSeq" id="WP_378048527.1">
    <property type="nucleotide sequence ID" value="NZ_JBHMDN010000017.1"/>
</dbReference>
<feature type="domain" description="ABC transmembrane type-1" evidence="8">
    <location>
        <begin position="85"/>
        <end position="297"/>
    </location>
</feature>
<keyword evidence="3" id="KW-1003">Cell membrane</keyword>
<dbReference type="InterPro" id="IPR035906">
    <property type="entry name" value="MetI-like_sf"/>
</dbReference>
<keyword evidence="2 7" id="KW-0813">Transport</keyword>
<reference evidence="10" key="1">
    <citation type="journal article" date="2019" name="Int. J. Syst. Evol. Microbiol.">
        <title>The Global Catalogue of Microorganisms (GCM) 10K type strain sequencing project: providing services to taxonomists for standard genome sequencing and annotation.</title>
        <authorList>
            <consortium name="The Broad Institute Genomics Platform"/>
            <consortium name="The Broad Institute Genome Sequencing Center for Infectious Disease"/>
            <person name="Wu L."/>
            <person name="Ma J."/>
        </authorList>
    </citation>
    <scope>NUCLEOTIDE SEQUENCE [LARGE SCALE GENOMIC DNA]</scope>
    <source>
        <strain evidence="10">KCTC 12907</strain>
    </source>
</reference>
<protein>
    <submittedName>
        <fullName evidence="9">Carbohydrate ABC transporter permease</fullName>
    </submittedName>
</protein>
<dbReference type="Proteomes" id="UP001596378">
    <property type="component" value="Unassembled WGS sequence"/>
</dbReference>
<name>A0ABW2FKS1_9BACL</name>
<dbReference type="CDD" id="cd06261">
    <property type="entry name" value="TM_PBP2"/>
    <property type="match status" value="1"/>
</dbReference>
<dbReference type="InterPro" id="IPR051393">
    <property type="entry name" value="ABC_transporter_permease"/>
</dbReference>
<evidence type="ECO:0000256" key="3">
    <source>
        <dbReference type="ARBA" id="ARBA00022475"/>
    </source>
</evidence>